<feature type="compositionally biased region" description="Polar residues" evidence="1">
    <location>
        <begin position="376"/>
        <end position="387"/>
    </location>
</feature>
<protein>
    <recommendedName>
        <fullName evidence="2">GATA-type domain-containing protein</fullName>
    </recommendedName>
</protein>
<feature type="compositionally biased region" description="Basic residues" evidence="1">
    <location>
        <begin position="245"/>
        <end position="265"/>
    </location>
</feature>
<dbReference type="InterPro" id="IPR057725">
    <property type="entry name" value="Ams2-SPT21_N"/>
</dbReference>
<keyword evidence="4" id="KW-1185">Reference proteome</keyword>
<feature type="compositionally biased region" description="Basic residues" evidence="1">
    <location>
        <begin position="605"/>
        <end position="615"/>
    </location>
</feature>
<reference evidence="3 4" key="1">
    <citation type="submission" date="2024-02" db="EMBL/GenBank/DDBJ databases">
        <title>Discinaceae phylogenomics.</title>
        <authorList>
            <person name="Dirks A.C."/>
            <person name="James T.Y."/>
        </authorList>
    </citation>
    <scope>NUCLEOTIDE SEQUENCE [LARGE SCALE GENOMIC DNA]</scope>
    <source>
        <strain evidence="3 4">ACD0624</strain>
    </source>
</reference>
<evidence type="ECO:0000313" key="4">
    <source>
        <dbReference type="Proteomes" id="UP001447188"/>
    </source>
</evidence>
<feature type="compositionally biased region" description="Polar residues" evidence="1">
    <location>
        <begin position="448"/>
        <end position="458"/>
    </location>
</feature>
<comment type="caution">
    <text evidence="3">The sequence shown here is derived from an EMBL/GenBank/DDBJ whole genome shotgun (WGS) entry which is preliminary data.</text>
</comment>
<feature type="compositionally biased region" description="Basic residues" evidence="1">
    <location>
        <begin position="463"/>
        <end position="473"/>
    </location>
</feature>
<gene>
    <name evidence="3" type="ORF">Q9L58_005566</name>
</gene>
<dbReference type="InterPro" id="IPR042403">
    <property type="entry name" value="Spt21/Ams2"/>
</dbReference>
<feature type="region of interest" description="Disordered" evidence="1">
    <location>
        <begin position="586"/>
        <end position="799"/>
    </location>
</feature>
<accession>A0ABR3GHT9</accession>
<proteinExistence type="predicted"/>
<dbReference type="Pfam" id="PF25823">
    <property type="entry name" value="Ams2-SPT21_N"/>
    <property type="match status" value="1"/>
</dbReference>
<dbReference type="InterPro" id="IPR000679">
    <property type="entry name" value="Znf_GATA"/>
</dbReference>
<sequence length="992" mass="106660">MIVKVAYTFDDESKSNCLARYPHLVHSRAVQVDRDLLVGAVEFKTCILSMISSSPELVAKMSQDYSIYAYDYSEPGVPLVGCGLLSWAMATVNSSNHGSENPAPTRHIITGRISCNNFGFFSNDEVKETLEVKFKLAPVQTFTQAQFVQSVHTYNALSKAIPGGFDASAWTNYLNQHPNILAPPLNCSNTPALPVPSRAPGEKTLCEPLLVDSQKRPSQPKLNKLSRDGDGLFNSAEESGEPPKKKARTNAVRVRKPSGGSRKKGTAVLPPAPLSPIPELFPPPVPQFKSVHVPAPPTPSLPEDPAELARASVSGGSFTSQEVAFSREDENSPAPPTVNSTVMASSPPTGNDDSTEESRVEYSPEPTSPVLPSLPSEETPTLSQEYTQELEDLFKDIKPEVVNHDSLPAELLAAATLQVEQKTLVPSSLKPPSPSTLGTLPDDMTMSAAPSPNPSHEITQPKPKPKRKYPRKPKAAVVLATSAIPLDAVASSDIGEEGRNVKRSKSEKAARTAANVKERIHAQMVAAINEGKMPNYCMNCGAIETPTWRKVSMKDDSEGGEEGDGKGKREKEVLLCNPCGLWHGSHKTMRPQDYWDGKKEEPAPKKPRSKKKKKPVSTIPAQAARQLSEPCTEPIIVPDEDEEQGLPMPPPSANSTRRLAMTPKGDRSAKGSVPEWEAASAASKRAFQSSPARCGSAASPIDLENLEPGSQSPRRLLFPTKPSPNRSPVRKFLDSSAETRRSNFAAVAEKENRAPEGTGTQMAAGKEIQRPTTPTKKRVNSLHPRTPLSSPMKGGNLISPSPWNADIFVSGGKRRACGSGISATPEKRTVQPSVQQCTISPTSELLEKIMSMANIPTTTISADLAGTSPENPPDLSPIDPNQSFDFGDNIFGTDMTMPSSPPPLFNLGDATEDEVNGWGEFLPSSPEFNTMDYGLDIFENMTDVGATGVEGGSVKSEKCSSVETTPGATALTVDFSSYIDEATKSHDGRLVV</sequence>
<evidence type="ECO:0000313" key="3">
    <source>
        <dbReference type="EMBL" id="KAL0635518.1"/>
    </source>
</evidence>
<evidence type="ECO:0000256" key="1">
    <source>
        <dbReference type="SAM" id="MobiDB-lite"/>
    </source>
</evidence>
<feature type="compositionally biased region" description="Basic and acidic residues" evidence="1">
    <location>
        <begin position="593"/>
        <end position="604"/>
    </location>
</feature>
<dbReference type="Proteomes" id="UP001447188">
    <property type="component" value="Unassembled WGS sequence"/>
</dbReference>
<dbReference type="EMBL" id="JBBBZM010000068">
    <property type="protein sequence ID" value="KAL0635518.1"/>
    <property type="molecule type" value="Genomic_DNA"/>
</dbReference>
<feature type="compositionally biased region" description="Pro residues" evidence="1">
    <location>
        <begin position="270"/>
        <end position="286"/>
    </location>
</feature>
<feature type="region of interest" description="Disordered" evidence="1">
    <location>
        <begin position="212"/>
        <end position="391"/>
    </location>
</feature>
<dbReference type="SMART" id="SM00401">
    <property type="entry name" value="ZnF_GATA"/>
    <property type="match status" value="1"/>
</dbReference>
<dbReference type="PANTHER" id="PTHR39147">
    <property type="entry name" value="PROTEIN SPT21"/>
    <property type="match status" value="1"/>
</dbReference>
<evidence type="ECO:0000259" key="2">
    <source>
        <dbReference type="SMART" id="SM00401"/>
    </source>
</evidence>
<name>A0ABR3GHT9_9PEZI</name>
<dbReference type="PANTHER" id="PTHR39147:SF1">
    <property type="entry name" value="PROTEIN SPT21"/>
    <property type="match status" value="1"/>
</dbReference>
<feature type="domain" description="GATA-type" evidence="2">
    <location>
        <begin position="531"/>
        <end position="599"/>
    </location>
</feature>
<organism evidence="3 4">
    <name type="scientific">Discina gigas</name>
    <dbReference type="NCBI Taxonomy" id="1032678"/>
    <lineage>
        <taxon>Eukaryota</taxon>
        <taxon>Fungi</taxon>
        <taxon>Dikarya</taxon>
        <taxon>Ascomycota</taxon>
        <taxon>Pezizomycotina</taxon>
        <taxon>Pezizomycetes</taxon>
        <taxon>Pezizales</taxon>
        <taxon>Discinaceae</taxon>
        <taxon>Discina</taxon>
    </lineage>
</organism>
<feature type="compositionally biased region" description="Polar residues" evidence="1">
    <location>
        <begin position="337"/>
        <end position="352"/>
    </location>
</feature>
<feature type="region of interest" description="Disordered" evidence="1">
    <location>
        <begin position="423"/>
        <end position="473"/>
    </location>
</feature>
<feature type="compositionally biased region" description="Basic and acidic residues" evidence="1">
    <location>
        <begin position="731"/>
        <end position="741"/>
    </location>
</feature>
<dbReference type="SUPFAM" id="SSF57716">
    <property type="entry name" value="Glucocorticoid receptor-like (DNA-binding domain)"/>
    <property type="match status" value="1"/>
</dbReference>
<dbReference type="InterPro" id="IPR013088">
    <property type="entry name" value="Znf_NHR/GATA"/>
</dbReference>
<dbReference type="CDD" id="cd00202">
    <property type="entry name" value="ZnF_GATA"/>
    <property type="match status" value="1"/>
</dbReference>
<dbReference type="Gene3D" id="3.30.50.10">
    <property type="entry name" value="Erythroid Transcription Factor GATA-1, subunit A"/>
    <property type="match status" value="1"/>
</dbReference>
<feature type="compositionally biased region" description="Polar residues" evidence="1">
    <location>
        <begin position="314"/>
        <end position="323"/>
    </location>
</feature>